<evidence type="ECO:0000256" key="6">
    <source>
        <dbReference type="RuleBase" id="RU000659"/>
    </source>
</evidence>
<gene>
    <name evidence="7" type="ORF">R1flu_023291</name>
</gene>
<dbReference type="InterPro" id="IPR023673">
    <property type="entry name" value="Ribosomal_uL1_CS"/>
</dbReference>
<dbReference type="NCBIfam" id="TIGR01169">
    <property type="entry name" value="rplA_bact"/>
    <property type="match status" value="1"/>
</dbReference>
<protein>
    <recommendedName>
        <fullName evidence="6">Ribosomal protein</fullName>
    </recommendedName>
</protein>
<evidence type="ECO:0000256" key="3">
    <source>
        <dbReference type="ARBA" id="ARBA00022884"/>
    </source>
</evidence>
<keyword evidence="2" id="KW-0699">rRNA-binding</keyword>
<keyword evidence="4 6" id="KW-0689">Ribosomal protein</keyword>
<dbReference type="Proteomes" id="UP001605036">
    <property type="component" value="Unassembled WGS sequence"/>
</dbReference>
<evidence type="ECO:0000256" key="5">
    <source>
        <dbReference type="ARBA" id="ARBA00023274"/>
    </source>
</evidence>
<name>A0ABD1XRM6_9MARC</name>
<organism evidence="7 8">
    <name type="scientific">Riccia fluitans</name>
    <dbReference type="NCBI Taxonomy" id="41844"/>
    <lineage>
        <taxon>Eukaryota</taxon>
        <taxon>Viridiplantae</taxon>
        <taxon>Streptophyta</taxon>
        <taxon>Embryophyta</taxon>
        <taxon>Marchantiophyta</taxon>
        <taxon>Marchantiopsida</taxon>
        <taxon>Marchantiidae</taxon>
        <taxon>Marchantiales</taxon>
        <taxon>Ricciaceae</taxon>
        <taxon>Riccia</taxon>
    </lineage>
</organism>
<dbReference type="Pfam" id="PF00687">
    <property type="entry name" value="Ribosomal_L1"/>
    <property type="match status" value="1"/>
</dbReference>
<dbReference type="GO" id="GO:0019843">
    <property type="term" value="F:rRNA binding"/>
    <property type="evidence" value="ECO:0007669"/>
    <property type="project" value="UniProtKB-KW"/>
</dbReference>
<dbReference type="AlphaFoldDB" id="A0ABD1XRM6"/>
<evidence type="ECO:0000313" key="7">
    <source>
        <dbReference type="EMBL" id="KAL2611599.1"/>
    </source>
</evidence>
<proteinExistence type="inferred from homology"/>
<dbReference type="InterPro" id="IPR005878">
    <property type="entry name" value="Ribosom_uL1_bac-type"/>
</dbReference>
<dbReference type="PANTHER" id="PTHR36427:SF4">
    <property type="entry name" value="RIBOSOMAL PROTEIN L1P_L10E FAMILY"/>
    <property type="match status" value="1"/>
</dbReference>
<dbReference type="Gene3D" id="3.40.50.790">
    <property type="match status" value="1"/>
</dbReference>
<dbReference type="EMBL" id="JBHFFA010000007">
    <property type="protein sequence ID" value="KAL2611599.1"/>
    <property type="molecule type" value="Genomic_DNA"/>
</dbReference>
<comment type="similarity">
    <text evidence="1 6">Belongs to the universal ribosomal protein uL1 family.</text>
</comment>
<dbReference type="SUPFAM" id="SSF56808">
    <property type="entry name" value="Ribosomal protein L1"/>
    <property type="match status" value="1"/>
</dbReference>
<evidence type="ECO:0000313" key="8">
    <source>
        <dbReference type="Proteomes" id="UP001605036"/>
    </source>
</evidence>
<dbReference type="PANTHER" id="PTHR36427">
    <property type="entry name" value="54S RIBOSOMAL PROTEIN L1, MITOCHONDRIAL"/>
    <property type="match status" value="1"/>
</dbReference>
<evidence type="ECO:0000256" key="4">
    <source>
        <dbReference type="ARBA" id="ARBA00022980"/>
    </source>
</evidence>
<dbReference type="HAMAP" id="MF_01318_B">
    <property type="entry name" value="Ribosomal_uL1_B"/>
    <property type="match status" value="1"/>
</dbReference>
<dbReference type="PROSITE" id="PS01199">
    <property type="entry name" value="RIBOSOMAL_L1"/>
    <property type="match status" value="1"/>
</dbReference>
<evidence type="ECO:0000256" key="1">
    <source>
        <dbReference type="ARBA" id="ARBA00010531"/>
    </source>
</evidence>
<sequence>MALRQLLQRAAISNLSYSSCSSSPIVGLKYLFLSSSHFSTQDSSDSQPTPVGEVVGQAEAVVDKSVVPDAELGGEEAGTVFKPRVANLPEDLTAEQLREINAASDESGLSSLAKKLSQKEKDDDEVSLPYFTKAAQVKGREPMVLADAIKELKASAKARFDESVEVHVRLGIDTRRSDQMVRGAATLPHGTGKVVRVAVFAEGAAAQDAENAGADVVGADDLITMIQESGGKLNFDKCIATPSFMPRLGKVARILGPRGLMPNPKVGTVTNNVGDAVRSAKQGLVDFRADKSGIVHAGLGKVSFKDEALFANIAAFTGALLAAKPTGLKKTSRYAGYVNSFTLSSTMGPGVRVTVQSVAQAADGYMKSAETR</sequence>
<accession>A0ABD1XRM6</accession>
<keyword evidence="5 6" id="KW-0687">Ribonucleoprotein</keyword>
<comment type="caution">
    <text evidence="7">The sequence shown here is derived from an EMBL/GenBank/DDBJ whole genome shotgun (WGS) entry which is preliminary data.</text>
</comment>
<keyword evidence="3" id="KW-0694">RNA-binding</keyword>
<dbReference type="Gene3D" id="3.30.190.20">
    <property type="match status" value="1"/>
</dbReference>
<reference evidence="7 8" key="1">
    <citation type="submission" date="2024-09" db="EMBL/GenBank/DDBJ databases">
        <title>Chromosome-scale assembly of Riccia fluitans.</title>
        <authorList>
            <person name="Paukszto L."/>
            <person name="Sawicki J."/>
            <person name="Karawczyk K."/>
            <person name="Piernik-Szablinska J."/>
            <person name="Szczecinska M."/>
            <person name="Mazdziarz M."/>
        </authorList>
    </citation>
    <scope>NUCLEOTIDE SEQUENCE [LARGE SCALE GENOMIC DNA]</scope>
    <source>
        <strain evidence="7">Rf_01</strain>
        <tissue evidence="7">Aerial parts of the thallus</tissue>
    </source>
</reference>
<dbReference type="GO" id="GO:1990904">
    <property type="term" value="C:ribonucleoprotein complex"/>
    <property type="evidence" value="ECO:0007669"/>
    <property type="project" value="UniProtKB-KW"/>
</dbReference>
<dbReference type="CDD" id="cd00403">
    <property type="entry name" value="Ribosomal_L1"/>
    <property type="match status" value="1"/>
</dbReference>
<evidence type="ECO:0000256" key="2">
    <source>
        <dbReference type="ARBA" id="ARBA00022730"/>
    </source>
</evidence>
<keyword evidence="8" id="KW-1185">Reference proteome</keyword>
<dbReference type="InterPro" id="IPR023674">
    <property type="entry name" value="Ribosomal_uL1-like"/>
</dbReference>
<dbReference type="InterPro" id="IPR016095">
    <property type="entry name" value="Ribosomal_uL1_3-a/b-sand"/>
</dbReference>
<dbReference type="FunFam" id="3.40.50.790:FF:000001">
    <property type="entry name" value="50S ribosomal protein L1"/>
    <property type="match status" value="1"/>
</dbReference>
<dbReference type="InterPro" id="IPR028364">
    <property type="entry name" value="Ribosomal_uL1/biogenesis"/>
</dbReference>
<dbReference type="GO" id="GO:0005840">
    <property type="term" value="C:ribosome"/>
    <property type="evidence" value="ECO:0007669"/>
    <property type="project" value="UniProtKB-KW"/>
</dbReference>